<sequence length="316" mass="34818">MDENAGRIQHYRDFYRPAGTPAPEDKPLWLVWGNCQAEALRRVLDAVPDRPFRTARIPPVHELESSDLGHLDDLLAHTAVLLSQPVRPGYRDLPLGTADIASRLPACADVVRWPVIRYSGLYPFQVIVRDPAAPSVDPPGVPYHDLRTVAAARATRSTSGCWDVEVAPDQLRAAASASIDELARRERRDCDVGVSDVLAGHGVDAAHAINHPGNPVFYDLVRRILGHLDVDQAISPITGPLLGSVFAPLERRVLDALALDGPVRRDWLFHGATLTADEVHHIQMVWYERNPEYVELTIARHGSTMRLLGLISGPNT</sequence>
<protein>
    <submittedName>
        <fullName evidence="2">WcbI family polysaccharide biosynthesis putative acetyltransferase</fullName>
    </submittedName>
</protein>
<dbReference type="Pfam" id="PF18588">
    <property type="entry name" value="WcbI"/>
    <property type="match status" value="1"/>
</dbReference>
<evidence type="ECO:0000259" key="1">
    <source>
        <dbReference type="Pfam" id="PF18588"/>
    </source>
</evidence>
<dbReference type="InterPro" id="IPR041307">
    <property type="entry name" value="WcbI"/>
</dbReference>
<dbReference type="EMBL" id="JAODWD010000005">
    <property type="protein sequence ID" value="MCT7661106.1"/>
    <property type="molecule type" value="Genomic_DNA"/>
</dbReference>
<evidence type="ECO:0000313" key="3">
    <source>
        <dbReference type="Proteomes" id="UP001206639"/>
    </source>
</evidence>
<keyword evidence="3" id="KW-1185">Reference proteome</keyword>
<dbReference type="Proteomes" id="UP001206639">
    <property type="component" value="Unassembled WGS sequence"/>
</dbReference>
<name>A0ABT2MGJ9_9MYCO</name>
<organism evidence="2 3">
    <name type="scientific">Mycobacterium deserti</name>
    <dbReference type="NCBI Taxonomy" id="2978347"/>
    <lineage>
        <taxon>Bacteria</taxon>
        <taxon>Bacillati</taxon>
        <taxon>Actinomycetota</taxon>
        <taxon>Actinomycetes</taxon>
        <taxon>Mycobacteriales</taxon>
        <taxon>Mycobacteriaceae</taxon>
        <taxon>Mycobacterium</taxon>
    </lineage>
</organism>
<comment type="caution">
    <text evidence="2">The sequence shown here is derived from an EMBL/GenBank/DDBJ whole genome shotgun (WGS) entry which is preliminary data.</text>
</comment>
<dbReference type="Gene3D" id="3.40.50.12080">
    <property type="match status" value="2"/>
</dbReference>
<accession>A0ABT2MGJ9</accession>
<reference evidence="3" key="1">
    <citation type="submission" date="2023-07" db="EMBL/GenBank/DDBJ databases">
        <authorList>
            <person name="Deng Y."/>
            <person name="Zhang Y.-Q."/>
        </authorList>
    </citation>
    <scope>NUCLEOTIDE SEQUENCE [LARGE SCALE GENOMIC DNA]</scope>
    <source>
        <strain evidence="3">CPCC 205710</strain>
    </source>
</reference>
<feature type="domain" description="Polysaccharide biosynthesis enzyme WcbI" evidence="1">
    <location>
        <begin position="28"/>
        <end position="232"/>
    </location>
</feature>
<evidence type="ECO:0000313" key="2">
    <source>
        <dbReference type="EMBL" id="MCT7661106.1"/>
    </source>
</evidence>
<proteinExistence type="predicted"/>
<gene>
    <name evidence="2" type="ORF">N4S67_22125</name>
</gene>
<dbReference type="RefSeq" id="WP_260995151.1">
    <property type="nucleotide sequence ID" value="NZ_JAODWD010000005.1"/>
</dbReference>